<dbReference type="Gene3D" id="3.40.30.10">
    <property type="entry name" value="Glutaredoxin"/>
    <property type="match status" value="1"/>
</dbReference>
<dbReference type="InterPro" id="IPR036249">
    <property type="entry name" value="Thioredoxin-like_sf"/>
</dbReference>
<dbReference type="SUPFAM" id="SSF52833">
    <property type="entry name" value="Thioredoxin-like"/>
    <property type="match status" value="1"/>
</dbReference>
<keyword evidence="2" id="KW-1185">Reference proteome</keyword>
<accession>A0A372ITL1</accession>
<reference evidence="1 2" key="1">
    <citation type="submission" date="2018-08" db="EMBL/GenBank/DDBJ databases">
        <title>Acidipila sp. 4G-K13, an acidobacterium isolated from forest soil.</title>
        <authorList>
            <person name="Gao Z.-H."/>
            <person name="Qiu L.-H."/>
        </authorList>
    </citation>
    <scope>NUCLEOTIDE SEQUENCE [LARGE SCALE GENOMIC DNA]</scope>
    <source>
        <strain evidence="1 2">4G-K13</strain>
    </source>
</reference>
<dbReference type="EMBL" id="QVQT01000001">
    <property type="protein sequence ID" value="RFU18254.1"/>
    <property type="molecule type" value="Genomic_DNA"/>
</dbReference>
<dbReference type="AlphaFoldDB" id="A0A372ITL1"/>
<comment type="caution">
    <text evidence="1">The sequence shown here is derived from an EMBL/GenBank/DDBJ whole genome shotgun (WGS) entry which is preliminary data.</text>
</comment>
<protein>
    <submittedName>
        <fullName evidence="1">DUF899 domain-containing protein</fullName>
    </submittedName>
</protein>
<dbReference type="Pfam" id="PF05988">
    <property type="entry name" value="DUF899"/>
    <property type="match status" value="1"/>
</dbReference>
<dbReference type="RefSeq" id="WP_117297510.1">
    <property type="nucleotide sequence ID" value="NZ_QVQT02000001.1"/>
</dbReference>
<gene>
    <name evidence="1" type="ORF">D0Y96_01360</name>
</gene>
<evidence type="ECO:0000313" key="1">
    <source>
        <dbReference type="EMBL" id="RFU18254.1"/>
    </source>
</evidence>
<dbReference type="InterPro" id="IPR010296">
    <property type="entry name" value="DUF899_thioredox"/>
</dbReference>
<name>A0A372ITL1_9BACT</name>
<dbReference type="OrthoDB" id="574359at2"/>
<sequence length="267" mass="30248">MAGSAVATARPNVVSHAEWLSARNEFLRKEKEFTRLRDELSRQRRALPWERVEKRYEFDGAGGKITLADLFGGRSQLIVYHFMLGPGWQEGCPSCSYIADHFDGSTIHLANRDTTLAVISHAPIDEIEAFRKRMGWKFPWVSSYNSNFNYDYHVSFTPEELSRGKVSYNYTTDFFPSEEAPGMSVFAKDAAGGVFHTYSTYARGLDILVGAYNLLDLVPKGRDEEGLAFSMSWVRHHDKYAEGYLLDPSRQYEPPKKSACCSGESHS</sequence>
<dbReference type="Proteomes" id="UP000264702">
    <property type="component" value="Unassembled WGS sequence"/>
</dbReference>
<proteinExistence type="predicted"/>
<evidence type="ECO:0000313" key="2">
    <source>
        <dbReference type="Proteomes" id="UP000264702"/>
    </source>
</evidence>
<organism evidence="1 2">
    <name type="scientific">Paracidobacterium acidisoli</name>
    <dbReference type="NCBI Taxonomy" id="2303751"/>
    <lineage>
        <taxon>Bacteria</taxon>
        <taxon>Pseudomonadati</taxon>
        <taxon>Acidobacteriota</taxon>
        <taxon>Terriglobia</taxon>
        <taxon>Terriglobales</taxon>
        <taxon>Acidobacteriaceae</taxon>
        <taxon>Paracidobacterium</taxon>
    </lineage>
</organism>